<protein>
    <submittedName>
        <fullName evidence="2">Uncharacterized protein</fullName>
    </submittedName>
</protein>
<feature type="non-terminal residue" evidence="2">
    <location>
        <position position="71"/>
    </location>
</feature>
<evidence type="ECO:0000256" key="1">
    <source>
        <dbReference type="SAM" id="MobiDB-lite"/>
    </source>
</evidence>
<dbReference type="AlphaFoldDB" id="A0A9W8AQ43"/>
<organism evidence="2 3">
    <name type="scientific">Dispira parvispora</name>
    <dbReference type="NCBI Taxonomy" id="1520584"/>
    <lineage>
        <taxon>Eukaryota</taxon>
        <taxon>Fungi</taxon>
        <taxon>Fungi incertae sedis</taxon>
        <taxon>Zoopagomycota</taxon>
        <taxon>Kickxellomycotina</taxon>
        <taxon>Dimargaritomycetes</taxon>
        <taxon>Dimargaritales</taxon>
        <taxon>Dimargaritaceae</taxon>
        <taxon>Dispira</taxon>
    </lineage>
</organism>
<dbReference type="Proteomes" id="UP001150925">
    <property type="component" value="Unassembled WGS sequence"/>
</dbReference>
<accession>A0A9W8AQ43</accession>
<evidence type="ECO:0000313" key="3">
    <source>
        <dbReference type="Proteomes" id="UP001150925"/>
    </source>
</evidence>
<dbReference type="OrthoDB" id="5729908at2759"/>
<name>A0A9W8AQ43_9FUNG</name>
<comment type="caution">
    <text evidence="2">The sequence shown here is derived from an EMBL/GenBank/DDBJ whole genome shotgun (WGS) entry which is preliminary data.</text>
</comment>
<feature type="compositionally biased region" description="Polar residues" evidence="1">
    <location>
        <begin position="1"/>
        <end position="10"/>
    </location>
</feature>
<sequence length="71" mass="7856">MASQSAPNISPTTTRLTKRPRLGQLKAVNRTVPLSVIERKWTHIHDTTVAHVKHLLDSSISSALSQSQKQT</sequence>
<keyword evidence="3" id="KW-1185">Reference proteome</keyword>
<proteinExistence type="predicted"/>
<evidence type="ECO:0000313" key="2">
    <source>
        <dbReference type="EMBL" id="KAJ1955111.1"/>
    </source>
</evidence>
<dbReference type="EMBL" id="JANBPY010002412">
    <property type="protein sequence ID" value="KAJ1955111.1"/>
    <property type="molecule type" value="Genomic_DNA"/>
</dbReference>
<gene>
    <name evidence="2" type="ORF">IWQ62_005603</name>
</gene>
<reference evidence="2" key="1">
    <citation type="submission" date="2022-07" db="EMBL/GenBank/DDBJ databases">
        <title>Phylogenomic reconstructions and comparative analyses of Kickxellomycotina fungi.</title>
        <authorList>
            <person name="Reynolds N.K."/>
            <person name="Stajich J.E."/>
            <person name="Barry K."/>
            <person name="Grigoriev I.V."/>
            <person name="Crous P."/>
            <person name="Smith M.E."/>
        </authorList>
    </citation>
    <scope>NUCLEOTIDE SEQUENCE</scope>
    <source>
        <strain evidence="2">RSA 1196</strain>
    </source>
</reference>
<feature type="region of interest" description="Disordered" evidence="1">
    <location>
        <begin position="1"/>
        <end position="24"/>
    </location>
</feature>